<reference evidence="1 2" key="1">
    <citation type="submission" date="2021-05" db="EMBL/GenBank/DDBJ databases">
        <title>Draft genomes of bacteria isolated from model marine particles.</title>
        <authorList>
            <person name="Datta M.S."/>
            <person name="Schwartzman J.A."/>
            <person name="Enke T.N."/>
            <person name="Saavedra J."/>
            <person name="Cermak N."/>
            <person name="Cordero O.X."/>
        </authorList>
    </citation>
    <scope>NUCLEOTIDE SEQUENCE [LARGE SCALE GENOMIC DNA]</scope>
    <source>
        <strain evidence="1 2">D2M19</strain>
    </source>
</reference>
<evidence type="ECO:0000313" key="1">
    <source>
        <dbReference type="EMBL" id="MBU2875934.1"/>
    </source>
</evidence>
<evidence type="ECO:0000313" key="2">
    <source>
        <dbReference type="Proteomes" id="UP000753376"/>
    </source>
</evidence>
<organism evidence="1 2">
    <name type="scientific">Marinobacter salexigens</name>
    <dbReference type="NCBI Taxonomy" id="1925763"/>
    <lineage>
        <taxon>Bacteria</taxon>
        <taxon>Pseudomonadati</taxon>
        <taxon>Pseudomonadota</taxon>
        <taxon>Gammaproteobacteria</taxon>
        <taxon>Pseudomonadales</taxon>
        <taxon>Marinobacteraceae</taxon>
        <taxon>Marinobacter</taxon>
    </lineage>
</organism>
<comment type="caution">
    <text evidence="1">The sequence shown here is derived from an EMBL/GenBank/DDBJ whole genome shotgun (WGS) entry which is preliminary data.</text>
</comment>
<dbReference type="Proteomes" id="UP000753376">
    <property type="component" value="Unassembled WGS sequence"/>
</dbReference>
<keyword evidence="2" id="KW-1185">Reference proteome</keyword>
<dbReference type="RefSeq" id="WP_216009672.1">
    <property type="nucleotide sequence ID" value="NZ_JAHKPV010000021.1"/>
</dbReference>
<gene>
    <name evidence="1" type="ORF">KO508_18200</name>
</gene>
<proteinExistence type="predicted"/>
<accession>A0ABS6ADW1</accession>
<sequence length="99" mass="10919">MKHLNHAGRVVAEYQELEATTGQKFGNVFFFDGQKCVATADRLGPARMVAPGTVAVSASGRQWVAVGGCASGWSLVFSLYRTAPRERLRSPLRRQRKPR</sequence>
<name>A0ABS6ADW1_9GAMM</name>
<dbReference type="EMBL" id="JAHKPV010000021">
    <property type="protein sequence ID" value="MBU2875934.1"/>
    <property type="molecule type" value="Genomic_DNA"/>
</dbReference>
<protein>
    <submittedName>
        <fullName evidence="1">Uncharacterized protein</fullName>
    </submittedName>
</protein>